<dbReference type="Pfam" id="PF00172">
    <property type="entry name" value="Zn_clus"/>
    <property type="match status" value="1"/>
</dbReference>
<feature type="compositionally biased region" description="Low complexity" evidence="5">
    <location>
        <begin position="193"/>
        <end position="215"/>
    </location>
</feature>
<dbReference type="STRING" id="559298.A0A179UYH5"/>
<keyword evidence="9" id="KW-1185">Reference proteome</keyword>
<dbReference type="GO" id="GO:0000981">
    <property type="term" value="F:DNA-binding transcription factor activity, RNA polymerase II-specific"/>
    <property type="evidence" value="ECO:0007669"/>
    <property type="project" value="InterPro"/>
</dbReference>
<dbReference type="OrthoDB" id="4151048at2759"/>
<dbReference type="CDD" id="cd00067">
    <property type="entry name" value="GAL4"/>
    <property type="match status" value="1"/>
</dbReference>
<keyword evidence="1" id="KW-0805">Transcription regulation</keyword>
<dbReference type="InterPro" id="IPR036864">
    <property type="entry name" value="Zn2-C6_fun-type_DNA-bd_sf"/>
</dbReference>
<keyword evidence="2" id="KW-0238">DNA-binding</keyword>
<evidence type="ECO:0000313" key="9">
    <source>
        <dbReference type="Proteomes" id="UP000002038"/>
    </source>
</evidence>
<dbReference type="GO" id="GO:0008270">
    <property type="term" value="F:zinc ion binding"/>
    <property type="evidence" value="ECO:0007669"/>
    <property type="project" value="InterPro"/>
</dbReference>
<dbReference type="PANTHER" id="PTHR47655:SF4">
    <property type="entry name" value="ZN(II)2CYS6 TRANSCRIPTION FACTOR (EUROFUNG)"/>
    <property type="match status" value="1"/>
</dbReference>
<protein>
    <submittedName>
        <fullName evidence="7 8">C6 transcription factor</fullName>
    </submittedName>
</protein>
<evidence type="ECO:0000256" key="4">
    <source>
        <dbReference type="ARBA" id="ARBA00023242"/>
    </source>
</evidence>
<dbReference type="RefSeq" id="XP_031580728.1">
    <property type="nucleotide sequence ID" value="XM_031723544.1"/>
</dbReference>
<dbReference type="PROSITE" id="PS50048">
    <property type="entry name" value="ZN2_CY6_FUNGAL_2"/>
    <property type="match status" value="1"/>
</dbReference>
<evidence type="ECO:0000313" key="8">
    <source>
        <dbReference type="EMBL" id="OAT13136.1"/>
    </source>
</evidence>
<dbReference type="VEuPathDB" id="FungiDB:BDBG_08396"/>
<evidence type="ECO:0000256" key="2">
    <source>
        <dbReference type="ARBA" id="ARBA00023125"/>
    </source>
</evidence>
<keyword evidence="3" id="KW-0804">Transcription</keyword>
<organism evidence="8 9">
    <name type="scientific">Blastomyces gilchristii (strain SLH14081)</name>
    <name type="common">Blastomyces dermatitidis</name>
    <dbReference type="NCBI Taxonomy" id="559298"/>
    <lineage>
        <taxon>Eukaryota</taxon>
        <taxon>Fungi</taxon>
        <taxon>Dikarya</taxon>
        <taxon>Ascomycota</taxon>
        <taxon>Pezizomycotina</taxon>
        <taxon>Eurotiomycetes</taxon>
        <taxon>Eurotiomycetidae</taxon>
        <taxon>Onygenales</taxon>
        <taxon>Ajellomycetaceae</taxon>
        <taxon>Blastomyces</taxon>
    </lineage>
</organism>
<dbReference type="SUPFAM" id="SSF57701">
    <property type="entry name" value="Zn2/Cys6 DNA-binding domain"/>
    <property type="match status" value="1"/>
</dbReference>
<dbReference type="GeneID" id="8501716"/>
<evidence type="ECO:0000313" key="7">
    <source>
        <dbReference type="EMBL" id="OAT13135.1"/>
    </source>
</evidence>
<keyword evidence="4" id="KW-0539">Nucleus</keyword>
<dbReference type="SMART" id="SM00066">
    <property type="entry name" value="GAL4"/>
    <property type="match status" value="1"/>
</dbReference>
<gene>
    <name evidence="8" type="ORF">BDBG_08396</name>
</gene>
<evidence type="ECO:0000259" key="6">
    <source>
        <dbReference type="PROSITE" id="PS50048"/>
    </source>
</evidence>
<dbReference type="Proteomes" id="UP000002038">
    <property type="component" value="Unassembled WGS sequence"/>
</dbReference>
<reference evidence="9" key="2">
    <citation type="journal article" date="2015" name="PLoS Genet.">
        <title>The dynamic genome and transcriptome of the human fungal pathogen Blastomyces and close relative Emmonsia.</title>
        <authorList>
            <person name="Munoz J.F."/>
            <person name="Gauthier G.M."/>
            <person name="Desjardins C.A."/>
            <person name="Gallo J.E."/>
            <person name="Holder J."/>
            <person name="Sullivan T.D."/>
            <person name="Marty A.J."/>
            <person name="Carmen J.C."/>
            <person name="Chen Z."/>
            <person name="Ding L."/>
            <person name="Gujja S."/>
            <person name="Magrini V."/>
            <person name="Misas E."/>
            <person name="Mitreva M."/>
            <person name="Priest M."/>
            <person name="Saif S."/>
            <person name="Whiston E.A."/>
            <person name="Young S."/>
            <person name="Zeng Q."/>
            <person name="Goldman W.E."/>
            <person name="Mardis E.R."/>
            <person name="Taylor J.W."/>
            <person name="McEwen J.G."/>
            <person name="Clay O.K."/>
            <person name="Klein B.S."/>
            <person name="Cuomo C.A."/>
        </authorList>
    </citation>
    <scope>NUCLEOTIDE SEQUENCE [LARGE SCALE GENOMIC DNA]</scope>
    <source>
        <strain evidence="9">SLH14081</strain>
    </source>
</reference>
<dbReference type="GO" id="GO:0003677">
    <property type="term" value="F:DNA binding"/>
    <property type="evidence" value="ECO:0007669"/>
    <property type="project" value="UniProtKB-KW"/>
</dbReference>
<evidence type="ECO:0000256" key="5">
    <source>
        <dbReference type="SAM" id="MobiDB-lite"/>
    </source>
</evidence>
<feature type="domain" description="Zn(2)-C6 fungal-type" evidence="6">
    <location>
        <begin position="59"/>
        <end position="88"/>
    </location>
</feature>
<evidence type="ECO:0000256" key="3">
    <source>
        <dbReference type="ARBA" id="ARBA00023163"/>
    </source>
</evidence>
<accession>A0A179UYH5</accession>
<dbReference type="EMBL" id="GG657470">
    <property type="protein sequence ID" value="OAT13136.1"/>
    <property type="molecule type" value="Genomic_DNA"/>
</dbReference>
<dbReference type="AlphaFoldDB" id="A0A179UYH5"/>
<sequence>MPQPPTLFPKLHVSTNLPELHSASNTMASFSGFGSSQHIAEGGTQHQIFRAKRKHVLKACDRCRVKKTKCDGNQPCYRCAAYNHPCLFRERKATQTKAYSRGFVEMLESHHELVVKALQQLYTHCINNECFPGDPIDLVDGNPCTHAILDRLGLIKQAEEAPEKIADETSSPTLCWKGLPQLAGSVVTDELSPEPTSSVEFSPSSKSASASPSGPDCVKLEPSIGGPHVPYSFYHGNANVWPLLATGTEFNHSYPATFGMATECTPNEPNGSPTYLSIETANSFMPTGERATGLSRSDLQLDGSVTNPHANVPGLYHGPYHTGDGQSLYSWAPGNWNR</sequence>
<name>A0A179UYH5_BLAGS</name>
<dbReference type="RefSeq" id="XP_031580727.1">
    <property type="nucleotide sequence ID" value="XM_031723543.1"/>
</dbReference>
<dbReference type="InterPro" id="IPR001138">
    <property type="entry name" value="Zn2Cys6_DnaBD"/>
</dbReference>
<dbReference type="KEGG" id="bgh:BDBG_08396"/>
<reference evidence="8" key="1">
    <citation type="submission" date="2009-02" db="EMBL/GenBank/DDBJ databases">
        <title>The Genome Sequence of Blastomyces dermatitidis strain SLH14081.</title>
        <authorList>
            <consortium name="The Broad Institute Genome Sequencing Platform"/>
            <consortium name="Broad Institute Microbial Sequencing Center."/>
            <person name="Champion M."/>
            <person name="Cuomo C."/>
            <person name="Ma L.-J."/>
            <person name="Henn M.R."/>
            <person name="Klein B."/>
            <person name="Goldman B."/>
            <person name="Young S."/>
            <person name="Kodira C.D."/>
            <person name="Zeng Q."/>
            <person name="Koehrsen M."/>
            <person name="Alvarado L."/>
            <person name="Berlin A.M."/>
            <person name="Heiman D.I."/>
            <person name="Hepburn T.A."/>
            <person name="Saif S."/>
            <person name="Shea T.D."/>
            <person name="Shenoy N."/>
            <person name="Sykes S."/>
            <person name="Galagan J."/>
            <person name="Nusbaum C."/>
            <person name="Birren B."/>
        </authorList>
    </citation>
    <scope>NUCLEOTIDE SEQUENCE</scope>
    <source>
        <strain evidence="8">SLH14081</strain>
    </source>
</reference>
<dbReference type="InterPro" id="IPR052783">
    <property type="entry name" value="Metabolic/Drug-Res_Regulator"/>
</dbReference>
<dbReference type="Gene3D" id="4.10.240.10">
    <property type="entry name" value="Zn(2)-C6 fungal-type DNA-binding domain"/>
    <property type="match status" value="1"/>
</dbReference>
<feature type="region of interest" description="Disordered" evidence="5">
    <location>
        <begin position="187"/>
        <end position="221"/>
    </location>
</feature>
<evidence type="ECO:0000256" key="1">
    <source>
        <dbReference type="ARBA" id="ARBA00023015"/>
    </source>
</evidence>
<dbReference type="PROSITE" id="PS00463">
    <property type="entry name" value="ZN2_CY6_FUNGAL_1"/>
    <property type="match status" value="1"/>
</dbReference>
<dbReference type="PANTHER" id="PTHR47655">
    <property type="entry name" value="QUINIC ACID UTILIZATION ACTIVATOR"/>
    <property type="match status" value="1"/>
</dbReference>
<dbReference type="EMBL" id="GG657470">
    <property type="protein sequence ID" value="OAT13135.1"/>
    <property type="molecule type" value="Genomic_DNA"/>
</dbReference>
<proteinExistence type="predicted"/>